<dbReference type="PANTHER" id="PTHR34301">
    <property type="entry name" value="DNA-BINDING PROTEIN-RELATED"/>
    <property type="match status" value="1"/>
</dbReference>
<evidence type="ECO:0000313" key="2">
    <source>
        <dbReference type="Proteomes" id="UP001197236"/>
    </source>
</evidence>
<proteinExistence type="predicted"/>
<dbReference type="Pfam" id="PF14516">
    <property type="entry name" value="AAA_35"/>
    <property type="match status" value="1"/>
</dbReference>
<protein>
    <submittedName>
        <fullName evidence="1">AAA-like domain-containing protein</fullName>
    </submittedName>
</protein>
<organism evidence="1 2">
    <name type="scientific">Pantoea allii</name>
    <dbReference type="NCBI Taxonomy" id="574096"/>
    <lineage>
        <taxon>Bacteria</taxon>
        <taxon>Pseudomonadati</taxon>
        <taxon>Pseudomonadota</taxon>
        <taxon>Gammaproteobacteria</taxon>
        <taxon>Enterobacterales</taxon>
        <taxon>Erwiniaceae</taxon>
        <taxon>Pantoea</taxon>
    </lineage>
</organism>
<comment type="caution">
    <text evidence="1">The sequence shown here is derived from an EMBL/GenBank/DDBJ whole genome shotgun (WGS) entry which is preliminary data.</text>
</comment>
<sequence>MSIKNEAYDRFFHKHPEQAELANNLDEAFNVTFGNQHGGMFVWLLEPKPQVIERFGLQKEIITFYSPHNKTDARTLTNIDNFSSSPDFRHRVDKVVAFVIHEGDSENTTELLNQTVDWIIITIHANELRDKKRGTFFLRSRLAERIGSFDLYGISSPIKHDKYFYGRDKLVQEVIQRVTSRGENSGIFGLRKTGKTSVLFALQRRLYDKNVLVEYMDCQSPGLYGSRWWQLLREIANRLCASIDSKFGIKVKDDGIYDKDNASNSFNHIVKRILGYPSISKICLLLDEIEFITPGVSNNLGQHWDDDFVPFWQTIRSVSQETGSKLVFVTAGVNPSSVEQSHFLKVQNPIFQLAIPYYLEPLTRDSIREMVRTIGKYSGFSFKEDCYDLLKSTYGGHPYLVRLACSEVIRSKGTVPTDRTIQLTIDDFEKSQYDIRQRLSRPIKDILLSLVWWYPDEYELLLILAEGDTTFVLTYLKESPEKTVQFVKYGLVHDDNGNFAIKDLLTFLKHYGVSYKNEISPFKRGDLPLEVLPEEPNLADLAILFERRTEIEVALRKYVIMLLGYKYGFDDKAISERIVKSLRQRPQSKELSDLFVGRRPQDAINEIFLSDLKSIFKSNWDDMGAVFDKRVERFEMNMDTINIARRYEAHAKPVAMIDKEDFLNSYAWFKSKLSKVPQLFG</sequence>
<dbReference type="PANTHER" id="PTHR34301:SF8">
    <property type="entry name" value="ATPASE DOMAIN-CONTAINING PROTEIN"/>
    <property type="match status" value="1"/>
</dbReference>
<dbReference type="RefSeq" id="WP_218994723.1">
    <property type="nucleotide sequence ID" value="NZ_JAHVXU010000002.1"/>
</dbReference>
<reference evidence="1 2" key="1">
    <citation type="submission" date="2021-07" db="EMBL/GenBank/DDBJ databases">
        <title>A novel phosphonate cluster across the Pantoea species complex is important for pathogenicity in onion.</title>
        <authorList>
            <person name="Zhao M."/>
            <person name="Stice S."/>
            <person name="Shin G.Y."/>
            <person name="Coutinho T."/>
            <person name="Gitaitis R."/>
            <person name="Kvitko B."/>
            <person name="Dutta B."/>
        </authorList>
    </citation>
    <scope>NUCLEOTIDE SEQUENCE [LARGE SCALE GENOMIC DNA]</scope>
    <source>
        <strain evidence="1 2">BD 382</strain>
    </source>
</reference>
<dbReference type="EMBL" id="JAHVXZ010000002">
    <property type="protein sequence ID" value="MBW1256525.1"/>
    <property type="molecule type" value="Genomic_DNA"/>
</dbReference>
<gene>
    <name evidence="1" type="ORF">KYI95_04780</name>
</gene>
<dbReference type="Proteomes" id="UP001197236">
    <property type="component" value="Unassembled WGS sequence"/>
</dbReference>
<name>A0ABS6VB36_9GAMM</name>
<evidence type="ECO:0000313" key="1">
    <source>
        <dbReference type="EMBL" id="MBW1256525.1"/>
    </source>
</evidence>
<keyword evidence="2" id="KW-1185">Reference proteome</keyword>
<accession>A0ABS6VB36</accession>